<feature type="transmembrane region" description="Helical" evidence="1">
    <location>
        <begin position="53"/>
        <end position="77"/>
    </location>
</feature>
<dbReference type="InterPro" id="IPR035919">
    <property type="entry name" value="EAL_sf"/>
</dbReference>
<accession>A0ABP7P401</accession>
<dbReference type="CDD" id="cd01949">
    <property type="entry name" value="GGDEF"/>
    <property type="match status" value="1"/>
</dbReference>
<keyword evidence="6" id="KW-1185">Reference proteome</keyword>
<dbReference type="InterPro" id="IPR013767">
    <property type="entry name" value="PAS_fold"/>
</dbReference>
<dbReference type="Gene3D" id="3.30.70.270">
    <property type="match status" value="1"/>
</dbReference>
<reference evidence="6" key="1">
    <citation type="journal article" date="2019" name="Int. J. Syst. Evol. Microbiol.">
        <title>The Global Catalogue of Microorganisms (GCM) 10K type strain sequencing project: providing services to taxonomists for standard genome sequencing and annotation.</title>
        <authorList>
            <consortium name="The Broad Institute Genomics Platform"/>
            <consortium name="The Broad Institute Genome Sequencing Center for Infectious Disease"/>
            <person name="Wu L."/>
            <person name="Ma J."/>
        </authorList>
    </citation>
    <scope>NUCLEOTIDE SEQUENCE [LARGE SCALE GENOMIC DNA]</scope>
    <source>
        <strain evidence="6">JCM 17555</strain>
    </source>
</reference>
<dbReference type="Gene3D" id="3.20.20.450">
    <property type="entry name" value="EAL domain"/>
    <property type="match status" value="1"/>
</dbReference>
<evidence type="ECO:0000259" key="3">
    <source>
        <dbReference type="PROSITE" id="PS50883"/>
    </source>
</evidence>
<dbReference type="SUPFAM" id="SSF55785">
    <property type="entry name" value="PYP-like sensor domain (PAS domain)"/>
    <property type="match status" value="1"/>
</dbReference>
<dbReference type="PROSITE" id="PS50883">
    <property type="entry name" value="EAL"/>
    <property type="match status" value="1"/>
</dbReference>
<dbReference type="CDD" id="cd00130">
    <property type="entry name" value="PAS"/>
    <property type="match status" value="1"/>
</dbReference>
<dbReference type="Gene3D" id="3.30.450.20">
    <property type="entry name" value="PAS domain"/>
    <property type="match status" value="1"/>
</dbReference>
<protein>
    <recommendedName>
        <fullName evidence="7">PAS domain S-box-containing protein/diguanylate cyclase (GGDEF)-like protein</fullName>
    </recommendedName>
</protein>
<dbReference type="Pfam" id="PF00989">
    <property type="entry name" value="PAS"/>
    <property type="match status" value="1"/>
</dbReference>
<dbReference type="Pfam" id="PF00563">
    <property type="entry name" value="EAL"/>
    <property type="match status" value="1"/>
</dbReference>
<evidence type="ECO:0000259" key="4">
    <source>
        <dbReference type="PROSITE" id="PS50887"/>
    </source>
</evidence>
<dbReference type="NCBIfam" id="TIGR00229">
    <property type="entry name" value="sensory_box"/>
    <property type="match status" value="1"/>
</dbReference>
<name>A0ABP7P401_9GAMM</name>
<keyword evidence="1" id="KW-1133">Transmembrane helix</keyword>
<evidence type="ECO:0000256" key="1">
    <source>
        <dbReference type="SAM" id="Phobius"/>
    </source>
</evidence>
<dbReference type="PROSITE" id="PS50887">
    <property type="entry name" value="GGDEF"/>
    <property type="match status" value="1"/>
</dbReference>
<dbReference type="InterPro" id="IPR000160">
    <property type="entry name" value="GGDEF_dom"/>
</dbReference>
<dbReference type="PANTHER" id="PTHR44757:SF2">
    <property type="entry name" value="BIOFILM ARCHITECTURE MAINTENANCE PROTEIN MBAA"/>
    <property type="match status" value="1"/>
</dbReference>
<sequence length="761" mass="84552">MSSVPVYLRSLLAVLLLVFIIISAPPGIAALFALFRELGVAISQGAPHYGKALLFLLAAAHVGCLAASMTACFRLLNAPGNHWSIKGPILLLVTAMVWLVLLLLVPLSAYLDTAGWQASGVAATGLLLHAIGAASAHLMASACCLLGAQQASMAKMNAQLAENDSALATRNQVLQDEIFVREEAERAFRKSYQRYRTLVQTAGSPIIAIDAEFRIQEWNTAAEQLFGIPRDQVMGAHYIERCVPRAFQKQTQWKVRQVLETGINVEHLENEMLGGDGAVKVVYWSISSVGGELENSVIIVGQDITSIRETQDKLHYLAHYDALTGAANRRLFEDRCTQAIRQMQRTSGSLCLLALDIDHFKQINDTLGHDVGDRLLQTIFSRMQENLRQEDTVARLGGDEFAILLTNVRSRKGCERVARTLLEAVTRPISLPGREIVVTTSIGMTLAPDDGNSYQTLLKNADMALYQSKESGRNTISFFNEHMQQRLMTRLTMEQSLREAVAEKRFELLFQPQFELNTFELIGIESLLRWRTPDGTLATPDMFLEAAEGSGLLQQMSEWILRNSVAAMLELEAATGRRKTLSVNLSSRQFLAPELPEQIVTVIKQTGVDPSSIYLEINEQSLVNHAERSEKQLQRLRQLGVCIALDSFGSGLTSFSVLHRWPIDAIKIDRKLLDGVPEDANQSALLETLCAVSRQMDKTVMIEGIETESQLIFLRRLGIHYAQGHLFDEPLAIETLLHKLRTTSWLNPERFARQIGLPLDS</sequence>
<dbReference type="RefSeq" id="WP_344805280.1">
    <property type="nucleotide sequence ID" value="NZ_BAABBO010000007.1"/>
</dbReference>
<evidence type="ECO:0000313" key="6">
    <source>
        <dbReference type="Proteomes" id="UP001501337"/>
    </source>
</evidence>
<keyword evidence="1" id="KW-0812">Transmembrane</keyword>
<dbReference type="Pfam" id="PF00990">
    <property type="entry name" value="GGDEF"/>
    <property type="match status" value="1"/>
</dbReference>
<feature type="transmembrane region" description="Helical" evidence="1">
    <location>
        <begin position="126"/>
        <end position="148"/>
    </location>
</feature>
<dbReference type="InterPro" id="IPR000014">
    <property type="entry name" value="PAS"/>
</dbReference>
<keyword evidence="1" id="KW-0472">Membrane</keyword>
<dbReference type="CDD" id="cd01948">
    <property type="entry name" value="EAL"/>
    <property type="match status" value="1"/>
</dbReference>
<comment type="caution">
    <text evidence="5">The sequence shown here is derived from an EMBL/GenBank/DDBJ whole genome shotgun (WGS) entry which is preliminary data.</text>
</comment>
<evidence type="ECO:0000259" key="2">
    <source>
        <dbReference type="PROSITE" id="PS50112"/>
    </source>
</evidence>
<feature type="transmembrane region" description="Helical" evidence="1">
    <location>
        <begin position="89"/>
        <end position="111"/>
    </location>
</feature>
<evidence type="ECO:0000313" key="5">
    <source>
        <dbReference type="EMBL" id="GAA3959325.1"/>
    </source>
</evidence>
<dbReference type="SUPFAM" id="SSF55073">
    <property type="entry name" value="Nucleotide cyclase"/>
    <property type="match status" value="1"/>
</dbReference>
<dbReference type="SUPFAM" id="SSF141868">
    <property type="entry name" value="EAL domain-like"/>
    <property type="match status" value="1"/>
</dbReference>
<dbReference type="SMART" id="SM00052">
    <property type="entry name" value="EAL"/>
    <property type="match status" value="1"/>
</dbReference>
<dbReference type="NCBIfam" id="TIGR00254">
    <property type="entry name" value="GGDEF"/>
    <property type="match status" value="1"/>
</dbReference>
<dbReference type="Proteomes" id="UP001501337">
    <property type="component" value="Unassembled WGS sequence"/>
</dbReference>
<feature type="domain" description="EAL" evidence="3">
    <location>
        <begin position="490"/>
        <end position="744"/>
    </location>
</feature>
<dbReference type="InterPro" id="IPR001633">
    <property type="entry name" value="EAL_dom"/>
</dbReference>
<dbReference type="InterPro" id="IPR029787">
    <property type="entry name" value="Nucleotide_cyclase"/>
</dbReference>
<proteinExistence type="predicted"/>
<dbReference type="InterPro" id="IPR052155">
    <property type="entry name" value="Biofilm_reg_signaling"/>
</dbReference>
<dbReference type="SMART" id="SM00267">
    <property type="entry name" value="GGDEF"/>
    <property type="match status" value="1"/>
</dbReference>
<dbReference type="SMART" id="SM00091">
    <property type="entry name" value="PAS"/>
    <property type="match status" value="1"/>
</dbReference>
<dbReference type="PROSITE" id="PS50112">
    <property type="entry name" value="PAS"/>
    <property type="match status" value="1"/>
</dbReference>
<feature type="domain" description="PAS" evidence="2">
    <location>
        <begin position="191"/>
        <end position="266"/>
    </location>
</feature>
<gene>
    <name evidence="5" type="ORF">GCM10022278_17010</name>
</gene>
<evidence type="ECO:0008006" key="7">
    <source>
        <dbReference type="Google" id="ProtNLM"/>
    </source>
</evidence>
<dbReference type="InterPro" id="IPR035965">
    <property type="entry name" value="PAS-like_dom_sf"/>
</dbReference>
<feature type="domain" description="GGDEF" evidence="4">
    <location>
        <begin position="348"/>
        <end position="481"/>
    </location>
</feature>
<organism evidence="5 6">
    <name type="scientific">Allohahella marinimesophila</name>
    <dbReference type="NCBI Taxonomy" id="1054972"/>
    <lineage>
        <taxon>Bacteria</taxon>
        <taxon>Pseudomonadati</taxon>
        <taxon>Pseudomonadota</taxon>
        <taxon>Gammaproteobacteria</taxon>
        <taxon>Oceanospirillales</taxon>
        <taxon>Hahellaceae</taxon>
        <taxon>Allohahella</taxon>
    </lineage>
</organism>
<dbReference type="PANTHER" id="PTHR44757">
    <property type="entry name" value="DIGUANYLATE CYCLASE DGCP"/>
    <property type="match status" value="1"/>
</dbReference>
<dbReference type="InterPro" id="IPR043128">
    <property type="entry name" value="Rev_trsase/Diguanyl_cyclase"/>
</dbReference>
<dbReference type="EMBL" id="BAABBO010000007">
    <property type="protein sequence ID" value="GAA3959325.1"/>
    <property type="molecule type" value="Genomic_DNA"/>
</dbReference>